<dbReference type="EMBL" id="KX814447">
    <property type="protein sequence ID" value="ARI47097.1"/>
    <property type="molecule type" value="Genomic_DNA"/>
</dbReference>
<dbReference type="AlphaFoldDB" id="A0A1W5YQA9"/>
<accession>A0A1W5YQA9</accession>
<evidence type="ECO:0000313" key="2">
    <source>
        <dbReference type="EMBL" id="ARI47097.1"/>
    </source>
</evidence>
<name>A0A1W5YQA9_9ANNE</name>
<keyword evidence="1" id="KW-1133">Transmembrane helix</keyword>
<feature type="transmembrane region" description="Helical" evidence="1">
    <location>
        <begin position="6"/>
        <end position="24"/>
    </location>
</feature>
<geneLocation type="mitochondrion" evidence="2"/>
<proteinExistence type="predicted"/>
<gene>
    <name evidence="2" type="primary">ATP8</name>
</gene>
<protein>
    <submittedName>
        <fullName evidence="2">ATP synthase F0 subunit 8</fullName>
    </submittedName>
</protein>
<evidence type="ECO:0000256" key="1">
    <source>
        <dbReference type="SAM" id="Phobius"/>
    </source>
</evidence>
<keyword evidence="1" id="KW-0472">Membrane</keyword>
<keyword evidence="2" id="KW-0496">Mitochondrion</keyword>
<reference evidence="2" key="1">
    <citation type="submission" date="2016-09" db="EMBL/GenBank/DDBJ databases">
        <authorList>
            <person name="Capua I."/>
            <person name="De Benedictis P."/>
            <person name="Joannis T."/>
            <person name="Lombin L.H."/>
            <person name="Cattoli G."/>
        </authorList>
    </citation>
    <scope>NUCLEOTIDE SEQUENCE</scope>
</reference>
<organism evidence="2">
    <name type="scientific">Phascolosoma sp. MZK-2017</name>
    <dbReference type="NCBI Taxonomy" id="1979532"/>
    <lineage>
        <taxon>Eukaryota</taxon>
        <taxon>Metazoa</taxon>
        <taxon>Spiralia</taxon>
        <taxon>Lophotrochozoa</taxon>
        <taxon>Annelida</taxon>
        <taxon>Sipuncula</taxon>
        <taxon>Phascolosomatidea</taxon>
        <taxon>Phascolosomatiformes</taxon>
        <taxon>Phascolosomatidae</taxon>
        <taxon>Phascolosoma</taxon>
    </lineage>
</organism>
<sequence length="44" mass="5150">MPHLSTLQWATLVLVFLSFFLILFSKAWWQNGPTYPSYSSSKKK</sequence>
<keyword evidence="1" id="KW-0812">Transmembrane</keyword>